<accession>A0A0R1KIU2</accession>
<keyword evidence="1" id="KW-0472">Membrane</keyword>
<evidence type="ECO:0000313" key="3">
    <source>
        <dbReference type="Proteomes" id="UP000051248"/>
    </source>
</evidence>
<dbReference type="AlphaFoldDB" id="A0A0R1KIU2"/>
<dbReference type="PATRIC" id="fig|1423775.4.peg.1112"/>
<comment type="caution">
    <text evidence="2">The sequence shown here is derived from an EMBL/GenBank/DDBJ whole genome shotgun (WGS) entry which is preliminary data.</text>
</comment>
<dbReference type="EMBL" id="AZDZ01000002">
    <property type="protein sequence ID" value="KRK80948.1"/>
    <property type="molecule type" value="Genomic_DNA"/>
</dbReference>
<dbReference type="RefSeq" id="WP_025023568.1">
    <property type="nucleotide sequence ID" value="NZ_AZDZ01000002.1"/>
</dbReference>
<proteinExistence type="predicted"/>
<organism evidence="2 3">
    <name type="scientific">Companilactobacillus nodensis DSM 19682 = JCM 14932 = NBRC 107160</name>
    <dbReference type="NCBI Taxonomy" id="1423775"/>
    <lineage>
        <taxon>Bacteria</taxon>
        <taxon>Bacillati</taxon>
        <taxon>Bacillota</taxon>
        <taxon>Bacilli</taxon>
        <taxon>Lactobacillales</taxon>
        <taxon>Lactobacillaceae</taxon>
        <taxon>Companilactobacillus</taxon>
    </lineage>
</organism>
<dbReference type="Proteomes" id="UP000051248">
    <property type="component" value="Unassembled WGS sequence"/>
</dbReference>
<keyword evidence="1" id="KW-1133">Transmembrane helix</keyword>
<gene>
    <name evidence="2" type="ORF">FD03_GL001083</name>
</gene>
<feature type="transmembrane region" description="Helical" evidence="1">
    <location>
        <begin position="29"/>
        <end position="47"/>
    </location>
</feature>
<protein>
    <submittedName>
        <fullName evidence="2">Uncharacterized protein</fullName>
    </submittedName>
</protein>
<evidence type="ECO:0000313" key="2">
    <source>
        <dbReference type="EMBL" id="KRK80948.1"/>
    </source>
</evidence>
<dbReference type="STRING" id="1423775.FD03_GL001083"/>
<keyword evidence="3" id="KW-1185">Reference proteome</keyword>
<name>A0A0R1KIU2_9LACO</name>
<evidence type="ECO:0000256" key="1">
    <source>
        <dbReference type="SAM" id="Phobius"/>
    </source>
</evidence>
<feature type="transmembrane region" description="Helical" evidence="1">
    <location>
        <begin position="6"/>
        <end position="24"/>
    </location>
</feature>
<keyword evidence="1" id="KW-0812">Transmembrane</keyword>
<reference evidence="2 3" key="1">
    <citation type="journal article" date="2015" name="Genome Announc.">
        <title>Expanding the biotechnology potential of lactobacilli through comparative genomics of 213 strains and associated genera.</title>
        <authorList>
            <person name="Sun Z."/>
            <person name="Harris H.M."/>
            <person name="McCann A."/>
            <person name="Guo C."/>
            <person name="Argimon S."/>
            <person name="Zhang W."/>
            <person name="Yang X."/>
            <person name="Jeffery I.B."/>
            <person name="Cooney J.C."/>
            <person name="Kagawa T.F."/>
            <person name="Liu W."/>
            <person name="Song Y."/>
            <person name="Salvetti E."/>
            <person name="Wrobel A."/>
            <person name="Rasinkangas P."/>
            <person name="Parkhill J."/>
            <person name="Rea M.C."/>
            <person name="O'Sullivan O."/>
            <person name="Ritari J."/>
            <person name="Douillard F.P."/>
            <person name="Paul Ross R."/>
            <person name="Yang R."/>
            <person name="Briner A.E."/>
            <person name="Felis G.E."/>
            <person name="de Vos W.M."/>
            <person name="Barrangou R."/>
            <person name="Klaenhammer T.R."/>
            <person name="Caufield P.W."/>
            <person name="Cui Y."/>
            <person name="Zhang H."/>
            <person name="O'Toole P.W."/>
        </authorList>
    </citation>
    <scope>NUCLEOTIDE SEQUENCE [LARGE SCALE GENOMIC DNA]</scope>
    <source>
        <strain evidence="2 3">DSM 19682</strain>
    </source>
</reference>
<sequence>MFWLYSIGLWIGVLVVILIVYVYLEHKKVALSVVTIGLIATGIYFQMGMNAGHIIGNEYYASDQPRYMVKVLDDYQVSINMNSDEFDDPDFRTMEYERHGHDLNIVKDDVYFNYKNFVTGVTVRISDGNKKAQVIVKASGEDSSKSPVYTLKK</sequence>
<dbReference type="OrthoDB" id="2293611at2"/>